<keyword evidence="4" id="KW-0233">DNA recombination</keyword>
<dbReference type="GO" id="GO:0003677">
    <property type="term" value="F:DNA binding"/>
    <property type="evidence" value="ECO:0007669"/>
    <property type="project" value="UniProtKB-UniRule"/>
</dbReference>
<dbReference type="Gene3D" id="1.10.150.130">
    <property type="match status" value="1"/>
</dbReference>
<dbReference type="GO" id="GO:0006310">
    <property type="term" value="P:DNA recombination"/>
    <property type="evidence" value="ECO:0007669"/>
    <property type="project" value="UniProtKB-KW"/>
</dbReference>
<evidence type="ECO:0000313" key="8">
    <source>
        <dbReference type="EMBL" id="MDG0865384.1"/>
    </source>
</evidence>
<feature type="domain" description="Core-binding (CB)" evidence="7">
    <location>
        <begin position="1"/>
        <end position="86"/>
    </location>
</feature>
<keyword evidence="2" id="KW-0229">DNA integration</keyword>
<dbReference type="Pfam" id="PF02899">
    <property type="entry name" value="Phage_int_SAM_1"/>
    <property type="match status" value="1"/>
</dbReference>
<dbReference type="InterPro" id="IPR050090">
    <property type="entry name" value="Tyrosine_recombinase_XerCD"/>
</dbReference>
<dbReference type="Proteomes" id="UP001152766">
    <property type="component" value="Unassembled WGS sequence"/>
</dbReference>
<dbReference type="SUPFAM" id="SSF56349">
    <property type="entry name" value="DNA breaking-rejoining enzymes"/>
    <property type="match status" value="1"/>
</dbReference>
<evidence type="ECO:0000256" key="2">
    <source>
        <dbReference type="ARBA" id="ARBA00022908"/>
    </source>
</evidence>
<evidence type="ECO:0000256" key="4">
    <source>
        <dbReference type="ARBA" id="ARBA00023172"/>
    </source>
</evidence>
<gene>
    <name evidence="8" type="ORF">EXJ73_23270</name>
</gene>
<dbReference type="GO" id="GO:0015074">
    <property type="term" value="P:DNA integration"/>
    <property type="evidence" value="ECO:0007669"/>
    <property type="project" value="UniProtKB-KW"/>
</dbReference>
<dbReference type="InterPro" id="IPR002104">
    <property type="entry name" value="Integrase_catalytic"/>
</dbReference>
<organism evidence="8 9">
    <name type="scientific">Pelomonas aquatica</name>
    <dbReference type="NCBI Taxonomy" id="431058"/>
    <lineage>
        <taxon>Bacteria</taxon>
        <taxon>Pseudomonadati</taxon>
        <taxon>Pseudomonadota</taxon>
        <taxon>Betaproteobacteria</taxon>
        <taxon>Burkholderiales</taxon>
        <taxon>Sphaerotilaceae</taxon>
        <taxon>Roseateles</taxon>
    </lineage>
</organism>
<dbReference type="InterPro" id="IPR011010">
    <property type="entry name" value="DNA_brk_join_enz"/>
</dbReference>
<evidence type="ECO:0000256" key="3">
    <source>
        <dbReference type="ARBA" id="ARBA00023125"/>
    </source>
</evidence>
<dbReference type="PANTHER" id="PTHR30349">
    <property type="entry name" value="PHAGE INTEGRASE-RELATED"/>
    <property type="match status" value="1"/>
</dbReference>
<keyword evidence="3 5" id="KW-0238">DNA-binding</keyword>
<dbReference type="RefSeq" id="WP_268150288.1">
    <property type="nucleotide sequence ID" value="NZ_JAPPUW010000008.1"/>
</dbReference>
<comment type="similarity">
    <text evidence="1">Belongs to the 'phage' integrase family.</text>
</comment>
<dbReference type="AlphaFoldDB" id="A0A9X4LME6"/>
<dbReference type="EMBL" id="SGUG01000072">
    <property type="protein sequence ID" value="MDG0865384.1"/>
    <property type="molecule type" value="Genomic_DNA"/>
</dbReference>
<feature type="domain" description="Tyr recombinase" evidence="6">
    <location>
        <begin position="108"/>
        <end position="293"/>
    </location>
</feature>
<dbReference type="InterPro" id="IPR044068">
    <property type="entry name" value="CB"/>
</dbReference>
<reference evidence="8" key="1">
    <citation type="submission" date="2019-02" db="EMBL/GenBank/DDBJ databases">
        <title>Draft genome of the type strain Pelomonas aquatica CCUG 52575T.</title>
        <authorList>
            <person name="Gomila M."/>
            <person name="Lalucat J."/>
        </authorList>
    </citation>
    <scope>NUCLEOTIDE SEQUENCE</scope>
    <source>
        <strain evidence="8">CCUG 52575</strain>
    </source>
</reference>
<dbReference type="Pfam" id="PF00589">
    <property type="entry name" value="Phage_integrase"/>
    <property type="match status" value="1"/>
</dbReference>
<dbReference type="PANTHER" id="PTHR30349:SF41">
    <property type="entry name" value="INTEGRASE_RECOMBINASE PROTEIN MJ0367-RELATED"/>
    <property type="match status" value="1"/>
</dbReference>
<evidence type="ECO:0000259" key="7">
    <source>
        <dbReference type="PROSITE" id="PS51900"/>
    </source>
</evidence>
<evidence type="ECO:0000256" key="1">
    <source>
        <dbReference type="ARBA" id="ARBA00008857"/>
    </source>
</evidence>
<accession>A0A9X4LME6</accession>
<evidence type="ECO:0000259" key="6">
    <source>
        <dbReference type="PROSITE" id="PS51898"/>
    </source>
</evidence>
<dbReference type="InterPro" id="IPR013762">
    <property type="entry name" value="Integrase-like_cat_sf"/>
</dbReference>
<dbReference type="InterPro" id="IPR004107">
    <property type="entry name" value="Integrase_SAM-like_N"/>
</dbReference>
<name>A0A9X4LME6_9BURK</name>
<dbReference type="PROSITE" id="PS51900">
    <property type="entry name" value="CB"/>
    <property type="match status" value="1"/>
</dbReference>
<dbReference type="PROSITE" id="PS51898">
    <property type="entry name" value="TYR_RECOMBINASE"/>
    <property type="match status" value="1"/>
</dbReference>
<dbReference type="Gene3D" id="1.10.443.10">
    <property type="entry name" value="Intergrase catalytic core"/>
    <property type="match status" value="1"/>
</dbReference>
<comment type="caution">
    <text evidence="8">The sequence shown here is derived from an EMBL/GenBank/DDBJ whole genome shotgun (WGS) entry which is preliminary data.</text>
</comment>
<evidence type="ECO:0000256" key="5">
    <source>
        <dbReference type="PROSITE-ProRule" id="PRU01248"/>
    </source>
</evidence>
<sequence length="301" mass="34190">MNLKEASRRFLLHCQSAVTLSEYTLRAYRSDLADCVAFVGPRKSIASVQAEQLRAYIFDLRSVRELKESTIKRRLATIKLLVKWALHEGRLKVNPFDALNEKIRLPRRLPRALDRDDSRRLRRAVDPAAAGTDFDRMRRSVAVQLMLETGIRVGELVSIACQDVSLADKVIVIHGKGNRQRLVYLYKPALLRAISRYIARRSSIVTRHEELFLSAVGAPLTTAGVRRELRELAVSAGLARHVTPHMLRHTCATSWLESGLDIRFVQKLLGHHSISTTEIYTHVSDQGLRAALERVKQGRFR</sequence>
<proteinExistence type="inferred from homology"/>
<keyword evidence="9" id="KW-1185">Reference proteome</keyword>
<protein>
    <submittedName>
        <fullName evidence="8">Integrase</fullName>
    </submittedName>
</protein>
<dbReference type="InterPro" id="IPR010998">
    <property type="entry name" value="Integrase_recombinase_N"/>
</dbReference>
<evidence type="ECO:0000313" key="9">
    <source>
        <dbReference type="Proteomes" id="UP001152766"/>
    </source>
</evidence>